<proteinExistence type="predicted"/>
<evidence type="ECO:0008006" key="3">
    <source>
        <dbReference type="Google" id="ProtNLM"/>
    </source>
</evidence>
<evidence type="ECO:0000313" key="2">
    <source>
        <dbReference type="Proteomes" id="UP000032266"/>
    </source>
</evidence>
<dbReference type="OrthoDB" id="7060296at2"/>
<protein>
    <recommendedName>
        <fullName evidence="3">PD(D/E)XK endonuclease domain-containing protein</fullName>
    </recommendedName>
</protein>
<reference evidence="1 2" key="1">
    <citation type="submission" date="2014-01" db="EMBL/GenBank/DDBJ databases">
        <title>Full genme sequencing of cellulolytic bacterium Gynuella sunshinyii YC6258T gen. nov., sp. nov.</title>
        <authorList>
            <person name="Khan H."/>
            <person name="Chung E.J."/>
            <person name="Chung Y.R."/>
        </authorList>
    </citation>
    <scope>NUCLEOTIDE SEQUENCE [LARGE SCALE GENOMIC DNA]</scope>
    <source>
        <strain evidence="1 2">YC6258</strain>
    </source>
</reference>
<gene>
    <name evidence="1" type="ORF">YC6258_02133</name>
</gene>
<dbReference type="EMBL" id="CP007142">
    <property type="protein sequence ID" value="AJQ94171.1"/>
    <property type="molecule type" value="Genomic_DNA"/>
</dbReference>
<keyword evidence="2" id="KW-1185">Reference proteome</keyword>
<dbReference type="Proteomes" id="UP000032266">
    <property type="component" value="Chromosome"/>
</dbReference>
<name>A0A0C5VIT0_9GAMM</name>
<dbReference type="RefSeq" id="WP_044616759.1">
    <property type="nucleotide sequence ID" value="NZ_CP007142.1"/>
</dbReference>
<dbReference type="AlphaFoldDB" id="A0A0C5VIT0"/>
<dbReference type="HOGENOM" id="CLU_1803463_0_0_6"/>
<evidence type="ECO:0000313" key="1">
    <source>
        <dbReference type="EMBL" id="AJQ94171.1"/>
    </source>
</evidence>
<dbReference type="KEGG" id="gsn:YC6258_02133"/>
<accession>A0A0C5VIT0</accession>
<organism evidence="1 2">
    <name type="scientific">Gynuella sunshinyii YC6258</name>
    <dbReference type="NCBI Taxonomy" id="1445510"/>
    <lineage>
        <taxon>Bacteria</taxon>
        <taxon>Pseudomonadati</taxon>
        <taxon>Pseudomonadota</taxon>
        <taxon>Gammaproteobacteria</taxon>
        <taxon>Oceanospirillales</taxon>
        <taxon>Saccharospirillaceae</taxon>
        <taxon>Gynuella</taxon>
    </lineage>
</organism>
<sequence>MSELETKQKKKRVDGQVTGLAGEFFVAGELLKRNLQKSITFGNAKAIDIFAHNEGSGITYTVQVKSLRSKNYFPIKRSAIVDSHVYVFVILNKPGVVVEYFVVPGFTLASADGDLGKYLDDPKFPGIGWRSLEPYRDNWQVFV</sequence>
<dbReference type="STRING" id="1445510.YC6258_02133"/>